<proteinExistence type="predicted"/>
<evidence type="ECO:0000313" key="2">
    <source>
        <dbReference type="EMBL" id="KHF43432.1"/>
    </source>
</evidence>
<dbReference type="EMBL" id="JRZE01000006">
    <property type="protein sequence ID" value="KHF43432.1"/>
    <property type="molecule type" value="Genomic_DNA"/>
</dbReference>
<name>A0A837D7K8_9PSEU</name>
<evidence type="ECO:0000256" key="1">
    <source>
        <dbReference type="SAM" id="MobiDB-lite"/>
    </source>
</evidence>
<comment type="caution">
    <text evidence="2">The sequence shown here is derived from an EMBL/GenBank/DDBJ whole genome shotgun (WGS) entry which is preliminary data.</text>
</comment>
<sequence>MLIGNRGLLGENRLTPRGFFTFSPRGDTAFPVPPAPRTG</sequence>
<gene>
    <name evidence="2" type="ORF">MINT15_36340</name>
</gene>
<accession>A0A837D7K8</accession>
<dbReference type="Proteomes" id="UP000030848">
    <property type="component" value="Unassembled WGS sequence"/>
</dbReference>
<evidence type="ECO:0000313" key="3">
    <source>
        <dbReference type="Proteomes" id="UP000030848"/>
    </source>
</evidence>
<organism evidence="2 3">
    <name type="scientific">Saccharomonospora viridis</name>
    <dbReference type="NCBI Taxonomy" id="1852"/>
    <lineage>
        <taxon>Bacteria</taxon>
        <taxon>Bacillati</taxon>
        <taxon>Actinomycetota</taxon>
        <taxon>Actinomycetes</taxon>
        <taxon>Pseudonocardiales</taxon>
        <taxon>Pseudonocardiaceae</taxon>
        <taxon>Saccharomonospora</taxon>
    </lineage>
</organism>
<reference evidence="2 3" key="1">
    <citation type="submission" date="2014-10" db="EMBL/GenBank/DDBJ databases">
        <title>Genome sequence of Micropolyspora internatus JCM3315.</title>
        <authorList>
            <person name="Shin S.-K."/>
            <person name="Yi H."/>
        </authorList>
    </citation>
    <scope>NUCLEOTIDE SEQUENCE [LARGE SCALE GENOMIC DNA]</scope>
    <source>
        <strain evidence="2 3">JCM 3315</strain>
    </source>
</reference>
<protein>
    <submittedName>
        <fullName evidence="2">Uncharacterized protein</fullName>
    </submittedName>
</protein>
<feature type="region of interest" description="Disordered" evidence="1">
    <location>
        <begin position="20"/>
        <end position="39"/>
    </location>
</feature>
<dbReference type="AlphaFoldDB" id="A0A837D7K8"/>